<evidence type="ECO:0000256" key="1">
    <source>
        <dbReference type="ARBA" id="ARBA00004651"/>
    </source>
</evidence>
<evidence type="ECO:0000256" key="6">
    <source>
        <dbReference type="SAM" id="Phobius"/>
    </source>
</evidence>
<keyword evidence="3 6" id="KW-0812">Transmembrane</keyword>
<comment type="subcellular location">
    <subcellularLocation>
        <location evidence="1">Cell membrane</location>
        <topology evidence="1">Multi-pass membrane protein</topology>
    </subcellularLocation>
</comment>
<sequence>MVQAANGKVSVLEGGILTLDRILLVLIIGELAYTLRTVLLYREISLAVEPFLFIGLIATVRRILIVTAAFEQPQSDQELNRLLLQLGALGLLVLGIAVAIFMIRCRPSAPPLSGPDDSC</sequence>
<evidence type="ECO:0000256" key="3">
    <source>
        <dbReference type="ARBA" id="ARBA00022692"/>
    </source>
</evidence>
<evidence type="ECO:0000256" key="4">
    <source>
        <dbReference type="ARBA" id="ARBA00022989"/>
    </source>
</evidence>
<evidence type="ECO:0000313" key="7">
    <source>
        <dbReference type="EMBL" id="BBU20804.1"/>
    </source>
</evidence>
<keyword evidence="2" id="KW-1003">Cell membrane</keyword>
<dbReference type="GO" id="GO:0005886">
    <property type="term" value="C:plasma membrane"/>
    <property type="evidence" value="ECO:0007669"/>
    <property type="project" value="UniProtKB-SubCell"/>
</dbReference>
<dbReference type="InterPro" id="IPR020948">
    <property type="entry name" value="P_starv_induced_PsiE-like"/>
</dbReference>
<evidence type="ECO:0000256" key="2">
    <source>
        <dbReference type="ARBA" id="ARBA00022475"/>
    </source>
</evidence>
<evidence type="ECO:0000313" key="8">
    <source>
        <dbReference type="Proteomes" id="UP000464624"/>
    </source>
</evidence>
<evidence type="ECO:0000256" key="5">
    <source>
        <dbReference type="ARBA" id="ARBA00023136"/>
    </source>
</evidence>
<dbReference type="KEGG" id="mxe:MYXE_05930"/>
<feature type="transmembrane region" description="Helical" evidence="6">
    <location>
        <begin position="82"/>
        <end position="103"/>
    </location>
</feature>
<evidence type="ECO:0008006" key="9">
    <source>
        <dbReference type="Google" id="ProtNLM"/>
    </source>
</evidence>
<feature type="transmembrane region" description="Helical" evidence="6">
    <location>
        <begin position="51"/>
        <end position="70"/>
    </location>
</feature>
<dbReference type="Proteomes" id="UP000464624">
    <property type="component" value="Chromosome"/>
</dbReference>
<reference evidence="7 8" key="1">
    <citation type="submission" date="2019-12" db="EMBL/GenBank/DDBJ databases">
        <title>Complete genome sequence of Mycolicibacterium xenopi str. JCM15661T.</title>
        <authorList>
            <person name="Yoshida M."/>
            <person name="Fukano H."/>
            <person name="Asakura T."/>
            <person name="Hoshino Y."/>
        </authorList>
    </citation>
    <scope>NUCLEOTIDE SEQUENCE [LARGE SCALE GENOMIC DNA]</scope>
    <source>
        <strain evidence="7 8">JCM 15661T</strain>
    </source>
</reference>
<organism evidence="7 8">
    <name type="scientific">Mycobacterium xenopi</name>
    <dbReference type="NCBI Taxonomy" id="1789"/>
    <lineage>
        <taxon>Bacteria</taxon>
        <taxon>Bacillati</taxon>
        <taxon>Actinomycetota</taxon>
        <taxon>Actinomycetes</taxon>
        <taxon>Mycobacteriales</taxon>
        <taxon>Mycobacteriaceae</taxon>
        <taxon>Mycobacterium</taxon>
    </lineage>
</organism>
<gene>
    <name evidence="7" type="ORF">MYXE_05930</name>
</gene>
<name>A0AAD1GZP2_MYCXE</name>
<proteinExistence type="predicted"/>
<dbReference type="EMBL" id="AP022314">
    <property type="protein sequence ID" value="BBU20804.1"/>
    <property type="molecule type" value="Genomic_DNA"/>
</dbReference>
<dbReference type="Pfam" id="PF06146">
    <property type="entry name" value="PsiE"/>
    <property type="match status" value="1"/>
</dbReference>
<keyword evidence="5 6" id="KW-0472">Membrane</keyword>
<accession>A0AAD1GZP2</accession>
<keyword evidence="4 6" id="KW-1133">Transmembrane helix</keyword>
<dbReference type="AlphaFoldDB" id="A0AAD1GZP2"/>
<protein>
    <recommendedName>
        <fullName evidence="9">Phosphate-starvation-inducible E</fullName>
    </recommendedName>
</protein>